<proteinExistence type="predicted"/>
<organism evidence="1 2">
    <name type="scientific">Rhodothalassium salexigens DSM 2132</name>
    <dbReference type="NCBI Taxonomy" id="1188247"/>
    <lineage>
        <taxon>Bacteria</taxon>
        <taxon>Pseudomonadati</taxon>
        <taxon>Pseudomonadota</taxon>
        <taxon>Alphaproteobacteria</taxon>
        <taxon>Rhodothalassiales</taxon>
        <taxon>Rhodothalassiaceae</taxon>
        <taxon>Rhodothalassium</taxon>
    </lineage>
</organism>
<name>A0A4V2SQ44_RHOSA</name>
<dbReference type="InterPro" id="IPR009228">
    <property type="entry name" value="Capsid_scaffold_GpO"/>
</dbReference>
<accession>A0A4V2SQ44</accession>
<gene>
    <name evidence="1" type="ORF">EV659_10261</name>
</gene>
<dbReference type="RefSeq" id="WP_165878670.1">
    <property type="nucleotide sequence ID" value="NZ_JACIGF010000002.1"/>
</dbReference>
<protein>
    <submittedName>
        <fullName evidence="1">Capsid scaffolding serine peptidase GPO</fullName>
    </submittedName>
</protein>
<comment type="caution">
    <text evidence="1">The sequence shown here is derived from an EMBL/GenBank/DDBJ whole genome shotgun (WGS) entry which is preliminary data.</text>
</comment>
<evidence type="ECO:0000313" key="2">
    <source>
        <dbReference type="Proteomes" id="UP000295399"/>
    </source>
</evidence>
<dbReference type="AlphaFoldDB" id="A0A4V2SQ44"/>
<dbReference type="Proteomes" id="UP000295399">
    <property type="component" value="Unassembled WGS sequence"/>
</dbReference>
<sequence length="175" mass="19422">MKTKFYRVCRSGPTIDGRTITPEQIDQMAETYDPDTYGARVWVEHLRSLLPNDDAPFKAYGDVLALKAETDQDGHRLLLAQIDATEDLVKLNARRQKVYWSVEIDPDFAASGKAYLCGLALTDTPASLGTEIIKLSLTHRAELNQTPPERLYSVPVDAPMEAAAPADGRPPFCCR</sequence>
<dbReference type="Pfam" id="PF05929">
    <property type="entry name" value="Phage_GPO"/>
    <property type="match status" value="1"/>
</dbReference>
<keyword evidence="2" id="KW-1185">Reference proteome</keyword>
<dbReference type="InParanoid" id="A0A4V2SQ44"/>
<reference evidence="1 2" key="1">
    <citation type="submission" date="2019-03" db="EMBL/GenBank/DDBJ databases">
        <title>Genomic Encyclopedia of Type Strains, Phase IV (KMG-IV): sequencing the most valuable type-strain genomes for metagenomic binning, comparative biology and taxonomic classification.</title>
        <authorList>
            <person name="Goeker M."/>
        </authorList>
    </citation>
    <scope>NUCLEOTIDE SEQUENCE [LARGE SCALE GENOMIC DNA]</scope>
    <source>
        <strain evidence="1 2">DSM 2132</strain>
    </source>
</reference>
<dbReference type="EMBL" id="SLXO01000002">
    <property type="protein sequence ID" value="TCP37656.1"/>
    <property type="molecule type" value="Genomic_DNA"/>
</dbReference>
<evidence type="ECO:0000313" key="1">
    <source>
        <dbReference type="EMBL" id="TCP37656.1"/>
    </source>
</evidence>